<evidence type="ECO:0000313" key="2">
    <source>
        <dbReference type="Proteomes" id="UP000001680"/>
    </source>
</evidence>
<dbReference type="AlphaFoldDB" id="B1Z4E7"/>
<proteinExistence type="predicted"/>
<dbReference type="EMBL" id="CP001027">
    <property type="protein sequence ID" value="ACB68610.1"/>
    <property type="molecule type" value="Genomic_DNA"/>
</dbReference>
<protein>
    <submittedName>
        <fullName evidence="1">Uncharacterized protein</fullName>
    </submittedName>
</protein>
<gene>
    <name evidence="1" type="ordered locus">BamMC406_6176</name>
</gene>
<organism evidence="1 2">
    <name type="scientific">Burkholderia ambifaria (strain MC40-6)</name>
    <dbReference type="NCBI Taxonomy" id="398577"/>
    <lineage>
        <taxon>Bacteria</taxon>
        <taxon>Pseudomonadati</taxon>
        <taxon>Pseudomonadota</taxon>
        <taxon>Betaproteobacteria</taxon>
        <taxon>Burkholderiales</taxon>
        <taxon>Burkholderiaceae</taxon>
        <taxon>Burkholderia</taxon>
        <taxon>Burkholderia cepacia complex</taxon>
    </lineage>
</organism>
<name>B1Z4E7_BURA4</name>
<accession>B1Z4E7</accession>
<dbReference type="HOGENOM" id="CLU_1773872_0_0_4"/>
<reference evidence="2" key="1">
    <citation type="submission" date="2008-04" db="EMBL/GenBank/DDBJ databases">
        <title>Complete sequence of chromosome 3 of Burkholderia ambifaria MC40-6.</title>
        <authorList>
            <person name="Copeland A."/>
            <person name="Lucas S."/>
            <person name="Lapidus A."/>
            <person name="Glavina del Rio T."/>
            <person name="Dalin E."/>
            <person name="Tice H."/>
            <person name="Pitluck S."/>
            <person name="Chain P."/>
            <person name="Malfatti S."/>
            <person name="Shin M."/>
            <person name="Vergez L."/>
            <person name="Lang D."/>
            <person name="Schmutz J."/>
            <person name="Larimer F."/>
            <person name="Land M."/>
            <person name="Hauser L."/>
            <person name="Kyrpides N."/>
            <person name="Lykidis A."/>
            <person name="Ramette A."/>
            <person name="Konstantinidis K."/>
            <person name="Tiedje J."/>
            <person name="Richardson P."/>
        </authorList>
    </citation>
    <scope>NUCLEOTIDE SEQUENCE [LARGE SCALE GENOMIC DNA]</scope>
    <source>
        <strain evidence="2">MC40-6</strain>
    </source>
</reference>
<evidence type="ECO:0000313" key="1">
    <source>
        <dbReference type="EMBL" id="ACB68610.1"/>
    </source>
</evidence>
<dbReference type="Proteomes" id="UP000001680">
    <property type="component" value="Chromosome 3"/>
</dbReference>
<dbReference type="KEGG" id="bac:BamMC406_6176"/>
<sequence>MSIAMRIDMFRAVRVFLRKPPSICRPTGVRWCCVSADEIAPGTVATLNSRPCVACSWTRQRSARCADLRQFRTAKSHLPLLLSDADRSMAMKCGREPKKGVEQVLEREGAADRCGGHRRGRFRCVMVQAATGVDRRFAAPRPGEWT</sequence>